<evidence type="ECO:0000313" key="1">
    <source>
        <dbReference type="EMBL" id="ADC52155.1"/>
    </source>
</evidence>
<dbReference type="HOGENOM" id="CLU_140826_0_0_9"/>
<sequence length="158" mass="18377">MKAICTDSEGSLQLIEGKEYFIFPHGDDHVYVSKFDNKSSHFGAYRKELFKVTDRKDTTASYPTSEELGLKKGVIYKVRKVPGVKALSLTEEIHYAKCRKTHALVYRDRDCTRLCGQYPLVWLSDYEELYDNEPEPVIEETPEVLIETKKEWIQTTLF</sequence>
<reference evidence="1 2" key="1">
    <citation type="journal article" date="2011" name="Environ. Microbiol.">
        <title>Genome of alkaliphilic Bacillus pseudofirmus OF4 reveals adaptations that support the ability to grow in an external pH range from 7.5 to 11.4.</title>
        <authorList>
            <person name="Janto B."/>
            <person name="Ahmed A."/>
            <person name="Ito M."/>
            <person name="Liu J."/>
            <person name="Hicks D.B."/>
            <person name="Pagni S."/>
            <person name="Fackelmayer O.J."/>
            <person name="Smith T.A."/>
            <person name="Earl J."/>
            <person name="Elbourne L.D."/>
            <person name="Hassan K."/>
            <person name="Paulsen I.T."/>
            <person name="Kolsto A.B."/>
            <person name="Tourasse N.J."/>
            <person name="Ehrlich G.D."/>
            <person name="Boissy R."/>
            <person name="Ivey D.M."/>
            <person name="Li G."/>
            <person name="Xue Y."/>
            <person name="Ma Y."/>
            <person name="Hu F.Z."/>
            <person name="Krulwich T.A."/>
        </authorList>
    </citation>
    <scope>NUCLEOTIDE SEQUENCE [LARGE SCALE GENOMIC DNA]</scope>
    <source>
        <strain evidence="2">ATCC BAA-2126 / JCM 17055 / OF4</strain>
    </source>
</reference>
<evidence type="ECO:0000313" key="2">
    <source>
        <dbReference type="Proteomes" id="UP000001544"/>
    </source>
</evidence>
<dbReference type="KEGG" id="bpf:BpOF4_20799"/>
<gene>
    <name evidence="1" type="ordered locus">BpOF4_20799</name>
</gene>
<accession>D3G1C9</accession>
<dbReference type="Proteomes" id="UP000001544">
    <property type="component" value="Plasmid pBpOF4-01"/>
</dbReference>
<keyword evidence="2" id="KW-1185">Reference proteome</keyword>
<organism evidence="1 2">
    <name type="scientific">Alkalihalophilus pseudofirmus (strain ATCC BAA-2126 / JCM 17055 / OF4)</name>
    <name type="common">Bacillus pseudofirmus</name>
    <dbReference type="NCBI Taxonomy" id="398511"/>
    <lineage>
        <taxon>Bacteria</taxon>
        <taxon>Bacillati</taxon>
        <taxon>Bacillota</taxon>
        <taxon>Bacilli</taxon>
        <taxon>Bacillales</taxon>
        <taxon>Bacillaceae</taxon>
        <taxon>Alkalihalophilus</taxon>
    </lineage>
</organism>
<dbReference type="RefSeq" id="WP_012961067.1">
    <property type="nucleotide sequence ID" value="NC_013792.1"/>
</dbReference>
<dbReference type="AlphaFoldDB" id="D3G1C9"/>
<geneLocation type="plasmid" evidence="1 2">
    <name>pBpOF4-01</name>
</geneLocation>
<protein>
    <submittedName>
        <fullName evidence="1">Uncharacterized protein</fullName>
    </submittedName>
</protein>
<dbReference type="EMBL" id="CP001879">
    <property type="protein sequence ID" value="ADC52155.1"/>
    <property type="molecule type" value="Genomic_DNA"/>
</dbReference>
<proteinExistence type="predicted"/>
<keyword evidence="1" id="KW-0614">Plasmid</keyword>
<name>D3G1C9_ALKPO</name>